<feature type="domain" description="FAD-dependent oxidoreductase 2 FAD-binding" evidence="10">
    <location>
        <begin position="364"/>
        <end position="403"/>
    </location>
</feature>
<evidence type="ECO:0000313" key="11">
    <source>
        <dbReference type="EMBL" id="SVC20618.1"/>
    </source>
</evidence>
<evidence type="ECO:0000256" key="1">
    <source>
        <dbReference type="ARBA" id="ARBA00001917"/>
    </source>
</evidence>
<evidence type="ECO:0000256" key="4">
    <source>
        <dbReference type="ARBA" id="ARBA00022643"/>
    </source>
</evidence>
<dbReference type="GO" id="GO:0016491">
    <property type="term" value="F:oxidoreductase activity"/>
    <property type="evidence" value="ECO:0007669"/>
    <property type="project" value="UniProtKB-KW"/>
</dbReference>
<keyword evidence="3" id="KW-0285">Flavoprotein</keyword>
<feature type="domain" description="NADH:flavin oxidoreductase/NADH oxidase N-terminal" evidence="9">
    <location>
        <begin position="2"/>
        <end position="315"/>
    </location>
</feature>
<evidence type="ECO:0000256" key="8">
    <source>
        <dbReference type="ARBA" id="ARBA00023014"/>
    </source>
</evidence>
<dbReference type="GO" id="GO:0051536">
    <property type="term" value="F:iron-sulfur cluster binding"/>
    <property type="evidence" value="ECO:0007669"/>
    <property type="project" value="UniProtKB-KW"/>
</dbReference>
<keyword evidence="5" id="KW-0479">Metal-binding</keyword>
<feature type="non-terminal residue" evidence="11">
    <location>
        <position position="424"/>
    </location>
</feature>
<accession>A0A382K8G3</accession>
<dbReference type="EMBL" id="UINC01079012">
    <property type="protein sequence ID" value="SVC20618.1"/>
    <property type="molecule type" value="Genomic_DNA"/>
</dbReference>
<comment type="cofactor">
    <cofactor evidence="1">
        <name>FMN</name>
        <dbReference type="ChEBI" id="CHEBI:58210"/>
    </cofactor>
</comment>
<dbReference type="InterPro" id="IPR003953">
    <property type="entry name" value="FAD-dep_OxRdtase_2_FAD-bd"/>
</dbReference>
<dbReference type="CDD" id="cd02803">
    <property type="entry name" value="OYE_like_FMN_family"/>
    <property type="match status" value="1"/>
</dbReference>
<dbReference type="GO" id="GO:0010181">
    <property type="term" value="F:FMN binding"/>
    <property type="evidence" value="ECO:0007669"/>
    <property type="project" value="InterPro"/>
</dbReference>
<evidence type="ECO:0000256" key="6">
    <source>
        <dbReference type="ARBA" id="ARBA00023002"/>
    </source>
</evidence>
<dbReference type="SUPFAM" id="SSF51971">
    <property type="entry name" value="Nucleotide-binding domain"/>
    <property type="match status" value="1"/>
</dbReference>
<evidence type="ECO:0000259" key="10">
    <source>
        <dbReference type="Pfam" id="PF00890"/>
    </source>
</evidence>
<keyword evidence="4" id="KW-0288">FMN</keyword>
<protein>
    <submittedName>
        <fullName evidence="11">Uncharacterized protein</fullName>
    </submittedName>
</protein>
<keyword evidence="6" id="KW-0560">Oxidoreductase</keyword>
<evidence type="ECO:0000256" key="2">
    <source>
        <dbReference type="ARBA" id="ARBA00001966"/>
    </source>
</evidence>
<organism evidence="11">
    <name type="scientific">marine metagenome</name>
    <dbReference type="NCBI Taxonomy" id="408172"/>
    <lineage>
        <taxon>unclassified sequences</taxon>
        <taxon>metagenomes</taxon>
        <taxon>ecological metagenomes</taxon>
    </lineage>
</organism>
<evidence type="ECO:0000256" key="5">
    <source>
        <dbReference type="ARBA" id="ARBA00022723"/>
    </source>
</evidence>
<dbReference type="Gene3D" id="3.40.50.720">
    <property type="entry name" value="NAD(P)-binding Rossmann-like Domain"/>
    <property type="match status" value="1"/>
</dbReference>
<dbReference type="AlphaFoldDB" id="A0A382K8G3"/>
<dbReference type="InterPro" id="IPR001155">
    <property type="entry name" value="OxRdtase_FMN_N"/>
</dbReference>
<dbReference type="InterPro" id="IPR051793">
    <property type="entry name" value="NADH:flavin_oxidoreductase"/>
</dbReference>
<dbReference type="SUPFAM" id="SSF51395">
    <property type="entry name" value="FMN-linked oxidoreductases"/>
    <property type="match status" value="1"/>
</dbReference>
<keyword evidence="8" id="KW-0411">Iron-sulfur</keyword>
<gene>
    <name evidence="11" type="ORF">METZ01_LOCUS273472</name>
</gene>
<dbReference type="InterPro" id="IPR013785">
    <property type="entry name" value="Aldolase_TIM"/>
</dbReference>
<dbReference type="GO" id="GO:0046872">
    <property type="term" value="F:metal ion binding"/>
    <property type="evidence" value="ECO:0007669"/>
    <property type="project" value="UniProtKB-KW"/>
</dbReference>
<reference evidence="11" key="1">
    <citation type="submission" date="2018-05" db="EMBL/GenBank/DDBJ databases">
        <authorList>
            <person name="Lanie J.A."/>
            <person name="Ng W.-L."/>
            <person name="Kazmierczak K.M."/>
            <person name="Andrzejewski T.M."/>
            <person name="Davidsen T.M."/>
            <person name="Wayne K.J."/>
            <person name="Tettelin H."/>
            <person name="Glass J.I."/>
            <person name="Rusch D."/>
            <person name="Podicherti R."/>
            <person name="Tsui H.-C.T."/>
            <person name="Winkler M.E."/>
        </authorList>
    </citation>
    <scope>NUCLEOTIDE SEQUENCE</scope>
</reference>
<dbReference type="Gene3D" id="3.20.20.70">
    <property type="entry name" value="Aldolase class I"/>
    <property type="match status" value="1"/>
</dbReference>
<sequence length="424" mass="46378">ARNRIVAGPMCVMLSNADGSVSQDVIDHYRIRARGGAGMVIVEITFTDDYGSRAFHAQLGANNDKMIPGLNQLAEVIKVEGAIAGIQLGHCGAQRVITESPIVAPSPIPWMEGKRVPHELTLEEVKQVILDFVDAAGRASDAGFDLVELHGAHGYLINAFLSPPLNQRKDCYGGSPENRLRMAKELVERIRDRISTDCLLGIRLNGDDQLDGGLVIEEYIDIAKELSRVGIDIFHVSAGTYRVMEQRITPMYLPEGPFIKYAEKFKEQLDSPIIASGSIHNLETCNSIISDGMADMVSLARPLFADPELPNKLFRGDKKTIVPCIRCNTCVAREQSGARGHCAVNPLAGREKEEIRKSNALRTIAVIGAGPAGIQFSLGASKRGHRVILLEKEKQLGGQIALAEKLSFKEPFRRLLKYYSGALN</sequence>
<keyword evidence="7" id="KW-0408">Iron</keyword>
<name>A0A382K8G3_9ZZZZ</name>
<proteinExistence type="predicted"/>
<comment type="cofactor">
    <cofactor evidence="2">
        <name>[4Fe-4S] cluster</name>
        <dbReference type="ChEBI" id="CHEBI:49883"/>
    </cofactor>
</comment>
<dbReference type="Pfam" id="PF00890">
    <property type="entry name" value="FAD_binding_2"/>
    <property type="match status" value="1"/>
</dbReference>
<feature type="non-terminal residue" evidence="11">
    <location>
        <position position="1"/>
    </location>
</feature>
<evidence type="ECO:0000256" key="3">
    <source>
        <dbReference type="ARBA" id="ARBA00022630"/>
    </source>
</evidence>
<dbReference type="PANTHER" id="PTHR42917:SF2">
    <property type="entry name" value="2,4-DIENOYL-COA REDUCTASE [(2E)-ENOYL-COA-PRODUCING]"/>
    <property type="match status" value="1"/>
</dbReference>
<evidence type="ECO:0000256" key="7">
    <source>
        <dbReference type="ARBA" id="ARBA00023004"/>
    </source>
</evidence>
<evidence type="ECO:0000259" key="9">
    <source>
        <dbReference type="Pfam" id="PF00724"/>
    </source>
</evidence>
<dbReference type="Pfam" id="PF00724">
    <property type="entry name" value="Oxidored_FMN"/>
    <property type="match status" value="1"/>
</dbReference>
<dbReference type="PANTHER" id="PTHR42917">
    <property type="entry name" value="2,4-DIENOYL-COA REDUCTASE"/>
    <property type="match status" value="1"/>
</dbReference>